<comment type="similarity">
    <text evidence="2">Belongs to the AzlC family.</text>
</comment>
<dbReference type="PANTHER" id="PTHR34979:SF1">
    <property type="entry name" value="INNER MEMBRANE PROTEIN YGAZ"/>
    <property type="match status" value="1"/>
</dbReference>
<dbReference type="RefSeq" id="WP_344970882.1">
    <property type="nucleotide sequence ID" value="NZ_BAABDD010000009.1"/>
</dbReference>
<keyword evidence="4" id="KW-1003">Cell membrane</keyword>
<evidence type="ECO:0000256" key="8">
    <source>
        <dbReference type="SAM" id="MobiDB-lite"/>
    </source>
</evidence>
<feature type="region of interest" description="Disordered" evidence="8">
    <location>
        <begin position="221"/>
        <end position="249"/>
    </location>
</feature>
<keyword evidence="11" id="KW-1185">Reference proteome</keyword>
<dbReference type="PANTHER" id="PTHR34979">
    <property type="entry name" value="INNER MEMBRANE PROTEIN YGAZ"/>
    <property type="match status" value="1"/>
</dbReference>
<comment type="caution">
    <text evidence="10">The sequence shown here is derived from an EMBL/GenBank/DDBJ whole genome shotgun (WGS) entry which is preliminary data.</text>
</comment>
<keyword evidence="7 9" id="KW-0472">Membrane</keyword>
<evidence type="ECO:0000256" key="1">
    <source>
        <dbReference type="ARBA" id="ARBA00004651"/>
    </source>
</evidence>
<evidence type="ECO:0000256" key="2">
    <source>
        <dbReference type="ARBA" id="ARBA00010735"/>
    </source>
</evidence>
<evidence type="ECO:0000256" key="3">
    <source>
        <dbReference type="ARBA" id="ARBA00022448"/>
    </source>
</evidence>
<gene>
    <name evidence="10" type="ORF">GCM10022402_23650</name>
</gene>
<evidence type="ECO:0000256" key="9">
    <source>
        <dbReference type="SAM" id="Phobius"/>
    </source>
</evidence>
<feature type="transmembrane region" description="Helical" evidence="9">
    <location>
        <begin position="184"/>
        <end position="202"/>
    </location>
</feature>
<protein>
    <recommendedName>
        <fullName evidence="12">4-azaleucine resistance transporter AzlC</fullName>
    </recommendedName>
</protein>
<dbReference type="EMBL" id="BAABDD010000009">
    <property type="protein sequence ID" value="GAA3743254.1"/>
    <property type="molecule type" value="Genomic_DNA"/>
</dbReference>
<keyword evidence="3" id="KW-0813">Transport</keyword>
<dbReference type="InterPro" id="IPR011606">
    <property type="entry name" value="Brnchd-chn_aa_trnsp_permease"/>
</dbReference>
<evidence type="ECO:0000313" key="11">
    <source>
        <dbReference type="Proteomes" id="UP001500908"/>
    </source>
</evidence>
<accession>A0ABP7FN05</accession>
<feature type="compositionally biased region" description="Gly residues" evidence="8">
    <location>
        <begin position="229"/>
        <end position="238"/>
    </location>
</feature>
<sequence length="249" mass="24802">MKLYNLTISPPIRDGLGVGLAVGLSGLAFGTTAVTAGMSVAQACVLSLLCFSGASQFALAAVVAGGGDLAAGTLGALLLGGRNALYGLRLSGELGWRGGRRIVAAHGVIDETAAITLPYREQTAVRAAFTSTFATLYLMWNLTTALGALAADSIGSPEALGIDAVGPAIFLALLWPRLTEGRRVMLVALLGAGIALATTPWLPPGVPVLLAVVAALAGTGERGDSGETGEAGPGGAAGAGPTQSREVRP</sequence>
<reference evidence="11" key="1">
    <citation type="journal article" date="2019" name="Int. J. Syst. Evol. Microbiol.">
        <title>The Global Catalogue of Microorganisms (GCM) 10K type strain sequencing project: providing services to taxonomists for standard genome sequencing and annotation.</title>
        <authorList>
            <consortium name="The Broad Institute Genomics Platform"/>
            <consortium name="The Broad Institute Genome Sequencing Center for Infectious Disease"/>
            <person name="Wu L."/>
            <person name="Ma J."/>
        </authorList>
    </citation>
    <scope>NUCLEOTIDE SEQUENCE [LARGE SCALE GENOMIC DNA]</scope>
    <source>
        <strain evidence="11">JCM 17137</strain>
    </source>
</reference>
<evidence type="ECO:0000256" key="4">
    <source>
        <dbReference type="ARBA" id="ARBA00022475"/>
    </source>
</evidence>
<dbReference type="Proteomes" id="UP001500908">
    <property type="component" value="Unassembled WGS sequence"/>
</dbReference>
<name>A0ABP7FN05_9ACTN</name>
<proteinExistence type="inferred from homology"/>
<evidence type="ECO:0000313" key="10">
    <source>
        <dbReference type="EMBL" id="GAA3743254.1"/>
    </source>
</evidence>
<keyword evidence="6 9" id="KW-1133">Transmembrane helix</keyword>
<evidence type="ECO:0008006" key="12">
    <source>
        <dbReference type="Google" id="ProtNLM"/>
    </source>
</evidence>
<evidence type="ECO:0000256" key="6">
    <source>
        <dbReference type="ARBA" id="ARBA00022989"/>
    </source>
</evidence>
<evidence type="ECO:0000256" key="7">
    <source>
        <dbReference type="ARBA" id="ARBA00023136"/>
    </source>
</evidence>
<evidence type="ECO:0000256" key="5">
    <source>
        <dbReference type="ARBA" id="ARBA00022692"/>
    </source>
</evidence>
<organism evidence="10 11">
    <name type="scientific">Salinactinospora qingdaonensis</name>
    <dbReference type="NCBI Taxonomy" id="702744"/>
    <lineage>
        <taxon>Bacteria</taxon>
        <taxon>Bacillati</taxon>
        <taxon>Actinomycetota</taxon>
        <taxon>Actinomycetes</taxon>
        <taxon>Streptosporangiales</taxon>
        <taxon>Nocardiopsidaceae</taxon>
        <taxon>Salinactinospora</taxon>
    </lineage>
</organism>
<feature type="transmembrane region" description="Helical" evidence="9">
    <location>
        <begin position="57"/>
        <end position="79"/>
    </location>
</feature>
<comment type="subcellular location">
    <subcellularLocation>
        <location evidence="1">Cell membrane</location>
        <topology evidence="1">Multi-pass membrane protein</topology>
    </subcellularLocation>
</comment>
<dbReference type="Pfam" id="PF03591">
    <property type="entry name" value="AzlC"/>
    <property type="match status" value="1"/>
</dbReference>
<keyword evidence="5 9" id="KW-0812">Transmembrane</keyword>